<dbReference type="Proteomes" id="UP000324222">
    <property type="component" value="Unassembled WGS sequence"/>
</dbReference>
<evidence type="ECO:0000313" key="2">
    <source>
        <dbReference type="Proteomes" id="UP000324222"/>
    </source>
</evidence>
<reference evidence="1 2" key="1">
    <citation type="submission" date="2019-05" db="EMBL/GenBank/DDBJ databases">
        <title>Another draft genome of Portunus trituberculatus and its Hox gene families provides insights of decapod evolution.</title>
        <authorList>
            <person name="Jeong J.-H."/>
            <person name="Song I."/>
            <person name="Kim S."/>
            <person name="Choi T."/>
            <person name="Kim D."/>
            <person name="Ryu S."/>
            <person name="Kim W."/>
        </authorList>
    </citation>
    <scope>NUCLEOTIDE SEQUENCE [LARGE SCALE GENOMIC DNA]</scope>
    <source>
        <tissue evidence="1">Muscle</tissue>
    </source>
</reference>
<gene>
    <name evidence="1" type="ORF">E2C01_082946</name>
</gene>
<evidence type="ECO:0000313" key="1">
    <source>
        <dbReference type="EMBL" id="MPC88056.1"/>
    </source>
</evidence>
<protein>
    <submittedName>
        <fullName evidence="1">Uncharacterized protein</fullName>
    </submittedName>
</protein>
<comment type="caution">
    <text evidence="1">The sequence shown here is derived from an EMBL/GenBank/DDBJ whole genome shotgun (WGS) entry which is preliminary data.</text>
</comment>
<dbReference type="EMBL" id="VSRR010076476">
    <property type="protein sequence ID" value="MPC88056.1"/>
    <property type="molecule type" value="Genomic_DNA"/>
</dbReference>
<accession>A0A5B7J260</accession>
<dbReference type="AlphaFoldDB" id="A0A5B7J260"/>
<name>A0A5B7J260_PORTR</name>
<keyword evidence="2" id="KW-1185">Reference proteome</keyword>
<organism evidence="1 2">
    <name type="scientific">Portunus trituberculatus</name>
    <name type="common">Swimming crab</name>
    <name type="synonym">Neptunus trituberculatus</name>
    <dbReference type="NCBI Taxonomy" id="210409"/>
    <lineage>
        <taxon>Eukaryota</taxon>
        <taxon>Metazoa</taxon>
        <taxon>Ecdysozoa</taxon>
        <taxon>Arthropoda</taxon>
        <taxon>Crustacea</taxon>
        <taxon>Multicrustacea</taxon>
        <taxon>Malacostraca</taxon>
        <taxon>Eumalacostraca</taxon>
        <taxon>Eucarida</taxon>
        <taxon>Decapoda</taxon>
        <taxon>Pleocyemata</taxon>
        <taxon>Brachyura</taxon>
        <taxon>Eubrachyura</taxon>
        <taxon>Portunoidea</taxon>
        <taxon>Portunidae</taxon>
        <taxon>Portuninae</taxon>
        <taxon>Portunus</taxon>
    </lineage>
</organism>
<sequence>MHILHTSHLPLPLSFITAPYSSSFSCCCCSSSASFPASPQLAPTRLCPGRPQLWQGGRDNMLSAGP</sequence>
<proteinExistence type="predicted"/>